<dbReference type="PANTHER" id="PTHR11559">
    <property type="entry name" value="CARBOXYLESTERASE"/>
    <property type="match status" value="1"/>
</dbReference>
<feature type="signal peptide" evidence="3">
    <location>
        <begin position="1"/>
        <end position="20"/>
    </location>
</feature>
<dbReference type="InterPro" id="IPR029058">
    <property type="entry name" value="AB_hydrolase_fold"/>
</dbReference>
<keyword evidence="2 3" id="KW-0378">Hydrolase</keyword>
<dbReference type="PROSITE" id="PS00122">
    <property type="entry name" value="CARBOXYLESTERASE_B_1"/>
    <property type="match status" value="1"/>
</dbReference>
<evidence type="ECO:0000256" key="4">
    <source>
        <dbReference type="SAM" id="MobiDB-lite"/>
    </source>
</evidence>
<sequence>MKRPSWALFGAFASVFTASAAYSQMPPEVDSAVVEVDAGKLSGSRENGILVFRGIPYAAPPVGDLRWRPPHPVKPWPGERAASAHDAPCTQPVDLDTTIANFGGVNGAQSEDCLYLTIYAPEGVKDAPVMVWFHGGAFFLGAGHLGSYDGTANAKQGVITVGVNYRLGALANFVHPALAVEHSDEPKGNYALQDSVAALEWVRDNIASFGGNPDNVTIAGQSAGGGIVVNLLSLPSAEGLFDKAIVQSGSLLLPDRDPAEASKMAVDALKSIGVDEGVDADGLRAISAQTFAASMPLRAGFFFTSDPDFKPVSTIAALKAGKEFDVPVMVGTNSGEKGFNGARTLASLSGDSGAPAYLYRFEHVPAFRSDEWKQGPIHSAELMFAFDSIDRSSWGGKRADDRDRQLAQGMNSCWVAFAKSAAGARSLECAGGFDWKPYANGGETAAFTSDGPKMVDSREYPDGPPQQ</sequence>
<feature type="region of interest" description="Disordered" evidence="4">
    <location>
        <begin position="446"/>
        <end position="467"/>
    </location>
</feature>
<accession>A0A0M3T9S0</accession>
<feature type="chain" id="PRO_5005732009" description="Carboxylic ester hydrolase" evidence="3">
    <location>
        <begin position="21"/>
        <end position="467"/>
    </location>
</feature>
<protein>
    <recommendedName>
        <fullName evidence="3">Carboxylic ester hydrolase</fullName>
        <ecNumber evidence="3">3.1.1.-</ecNumber>
    </recommendedName>
</protein>
<dbReference type="SUPFAM" id="SSF53474">
    <property type="entry name" value="alpha/beta-Hydrolases"/>
    <property type="match status" value="1"/>
</dbReference>
<evidence type="ECO:0000256" key="3">
    <source>
        <dbReference type="RuleBase" id="RU361235"/>
    </source>
</evidence>
<dbReference type="RefSeq" id="WP_232301477.1">
    <property type="nucleotide sequence ID" value="NZ_CP012669.1"/>
</dbReference>
<dbReference type="Proteomes" id="UP000057938">
    <property type="component" value="Chromosome"/>
</dbReference>
<name>A0A0M3T9S0_9SPHN</name>
<dbReference type="Gene3D" id="3.40.50.1820">
    <property type="entry name" value="alpha/beta hydrolase"/>
    <property type="match status" value="2"/>
</dbReference>
<dbReference type="KEGG" id="aep:AMC99_00471"/>
<dbReference type="Pfam" id="PF00135">
    <property type="entry name" value="COesterase"/>
    <property type="match status" value="1"/>
</dbReference>
<dbReference type="InterPro" id="IPR050309">
    <property type="entry name" value="Type-B_Carboxylest/Lipase"/>
</dbReference>
<keyword evidence="3" id="KW-0732">Signal</keyword>
<dbReference type="EC" id="3.1.1.-" evidence="3"/>
<proteinExistence type="inferred from homology"/>
<dbReference type="InterPro" id="IPR019826">
    <property type="entry name" value="Carboxylesterase_B_AS"/>
</dbReference>
<evidence type="ECO:0000256" key="2">
    <source>
        <dbReference type="ARBA" id="ARBA00022801"/>
    </source>
</evidence>
<dbReference type="ESTHER" id="9sphn-a0a0m3t9s0">
    <property type="family name" value="Carb_B_Bacteria"/>
</dbReference>
<organism evidence="6 7">
    <name type="scientific">Altererythrobacter epoxidivorans</name>
    <dbReference type="NCBI Taxonomy" id="361183"/>
    <lineage>
        <taxon>Bacteria</taxon>
        <taxon>Pseudomonadati</taxon>
        <taxon>Pseudomonadota</taxon>
        <taxon>Alphaproteobacteria</taxon>
        <taxon>Sphingomonadales</taxon>
        <taxon>Erythrobacteraceae</taxon>
        <taxon>Altererythrobacter</taxon>
    </lineage>
</organism>
<comment type="similarity">
    <text evidence="1 3">Belongs to the type-B carboxylesterase/lipase family.</text>
</comment>
<keyword evidence="7" id="KW-1185">Reference proteome</keyword>
<dbReference type="AlphaFoldDB" id="A0A0M3T9S0"/>
<evidence type="ECO:0000256" key="1">
    <source>
        <dbReference type="ARBA" id="ARBA00005964"/>
    </source>
</evidence>
<reference evidence="6 7" key="1">
    <citation type="submission" date="2015-09" db="EMBL/GenBank/DDBJ databases">
        <title>Complete genome sequence of a benzo[a]pyrene-degrading bacterium Altererythrobacter epoxidivorans CGMCC 1.7731T.</title>
        <authorList>
            <person name="Li Z."/>
            <person name="Cheng H."/>
            <person name="Huo Y."/>
            <person name="Xu X."/>
        </authorList>
    </citation>
    <scope>NUCLEOTIDE SEQUENCE [LARGE SCALE GENOMIC DNA]</scope>
    <source>
        <strain evidence="6 7">CGMCC 1.7731</strain>
    </source>
</reference>
<dbReference type="STRING" id="361183.AMC99_00471"/>
<feature type="domain" description="Carboxylesterase type B" evidence="5">
    <location>
        <begin position="31"/>
        <end position="343"/>
    </location>
</feature>
<evidence type="ECO:0000313" key="7">
    <source>
        <dbReference type="Proteomes" id="UP000057938"/>
    </source>
</evidence>
<gene>
    <name evidence="6" type="ORF">AMC99_00471</name>
</gene>
<dbReference type="InterPro" id="IPR002018">
    <property type="entry name" value="CarbesteraseB"/>
</dbReference>
<evidence type="ECO:0000259" key="5">
    <source>
        <dbReference type="Pfam" id="PF00135"/>
    </source>
</evidence>
<dbReference type="PATRIC" id="fig|361183.4.peg.465"/>
<dbReference type="GO" id="GO:0016787">
    <property type="term" value="F:hydrolase activity"/>
    <property type="evidence" value="ECO:0007669"/>
    <property type="project" value="UniProtKB-KW"/>
</dbReference>
<evidence type="ECO:0000313" key="6">
    <source>
        <dbReference type="EMBL" id="ALE15782.1"/>
    </source>
</evidence>
<dbReference type="EMBL" id="CP012669">
    <property type="protein sequence ID" value="ALE15782.1"/>
    <property type="molecule type" value="Genomic_DNA"/>
</dbReference>